<accession>A0AA38XL03</accession>
<dbReference type="PANTHER" id="PTHR37540:SF10">
    <property type="entry name" value="SIGMA-70 REGION 2 FAMILY PROTEIN"/>
    <property type="match status" value="1"/>
</dbReference>
<protein>
    <recommendedName>
        <fullName evidence="4">Tachykinin family protein</fullName>
    </recommendedName>
</protein>
<dbReference type="EMBL" id="JAPDRK010000002">
    <property type="protein sequence ID" value="KAJ9615376.1"/>
    <property type="molecule type" value="Genomic_DNA"/>
</dbReference>
<proteinExistence type="predicted"/>
<dbReference type="PANTHER" id="PTHR37540">
    <property type="entry name" value="TRANSCRIPTION FACTOR (ACR-2), PUTATIVE-RELATED-RELATED"/>
    <property type="match status" value="1"/>
</dbReference>
<dbReference type="InterPro" id="IPR021858">
    <property type="entry name" value="Fun_TF"/>
</dbReference>
<evidence type="ECO:0008006" key="4">
    <source>
        <dbReference type="Google" id="ProtNLM"/>
    </source>
</evidence>
<keyword evidence="3" id="KW-1185">Reference proteome</keyword>
<evidence type="ECO:0000313" key="3">
    <source>
        <dbReference type="Proteomes" id="UP001172673"/>
    </source>
</evidence>
<gene>
    <name evidence="2" type="ORF">H2200_001451</name>
</gene>
<evidence type="ECO:0000256" key="1">
    <source>
        <dbReference type="SAM" id="MobiDB-lite"/>
    </source>
</evidence>
<feature type="compositionally biased region" description="Basic and acidic residues" evidence="1">
    <location>
        <begin position="31"/>
        <end position="40"/>
    </location>
</feature>
<feature type="region of interest" description="Disordered" evidence="1">
    <location>
        <begin position="23"/>
        <end position="46"/>
    </location>
</feature>
<dbReference type="AlphaFoldDB" id="A0AA38XL03"/>
<dbReference type="Proteomes" id="UP001172673">
    <property type="component" value="Unassembled WGS sequence"/>
</dbReference>
<evidence type="ECO:0000313" key="2">
    <source>
        <dbReference type="EMBL" id="KAJ9615376.1"/>
    </source>
</evidence>
<comment type="caution">
    <text evidence="2">The sequence shown here is derived from an EMBL/GenBank/DDBJ whole genome shotgun (WGS) entry which is preliminary data.</text>
</comment>
<organism evidence="2 3">
    <name type="scientific">Cladophialophora chaetospira</name>
    <dbReference type="NCBI Taxonomy" id="386627"/>
    <lineage>
        <taxon>Eukaryota</taxon>
        <taxon>Fungi</taxon>
        <taxon>Dikarya</taxon>
        <taxon>Ascomycota</taxon>
        <taxon>Pezizomycotina</taxon>
        <taxon>Eurotiomycetes</taxon>
        <taxon>Chaetothyriomycetidae</taxon>
        <taxon>Chaetothyriales</taxon>
        <taxon>Herpotrichiellaceae</taxon>
        <taxon>Cladophialophora</taxon>
    </lineage>
</organism>
<reference evidence="2" key="1">
    <citation type="submission" date="2022-10" db="EMBL/GenBank/DDBJ databases">
        <title>Culturing micro-colonial fungi from biological soil crusts in the Mojave desert and describing Neophaeococcomyces mojavensis, and introducing the new genera and species Taxawa tesnikishii.</title>
        <authorList>
            <person name="Kurbessoian T."/>
            <person name="Stajich J.E."/>
        </authorList>
    </citation>
    <scope>NUCLEOTIDE SEQUENCE</scope>
    <source>
        <strain evidence="2">TK_41</strain>
    </source>
</reference>
<name>A0AA38XL03_9EURO</name>
<sequence length="447" mass="50363">MEASSTKALVHVKKESVKALVPIEPKSIPPADKHQKEAHKQGKSRAKAFKDLTPEEKLLEIVRHSVRPFSDRLDPFAALPVNLDRFQEHLISFYLLYYPKATYGFSPRLRPHPVASNFSIALTTPACFQVIMARSALYRISLNKYATDAEKKSLELAVIRHKGEALKMVRLLSTKASPKRKDDLLASIISIGTFDRRSGSQEAAGMHYQAVRRILKSTGGPLAVNSVLLSRVMCFFECIYGTSPESYIWDESDVKRLVHGLNSFLTTMRTFWQSLATIDAMATASAEGKGKGKEAEARPIHSFGLQPGSTLQELVSRQPPPVAELTQPRRLEMIFQLTCLLTLGMIITDLASDFRALQLYVDGLHKSIERLQLAGQSCNNVMWQIQVSDHSEIHSRRIWKAASFAWVMKHCTYTVQLTLKEWLLAFFTGKPVEVPYRLDPFHFSYAS</sequence>
<dbReference type="Pfam" id="PF11951">
    <property type="entry name" value="Fungal_trans_2"/>
    <property type="match status" value="1"/>
</dbReference>